<proteinExistence type="predicted"/>
<evidence type="ECO:0000256" key="1">
    <source>
        <dbReference type="ARBA" id="ARBA00022908"/>
    </source>
</evidence>
<dbReference type="EMBL" id="PUHZ01000025">
    <property type="protein sequence ID" value="PQO42291.1"/>
    <property type="molecule type" value="Genomic_DNA"/>
</dbReference>
<keyword evidence="3" id="KW-0233">DNA recombination</keyword>
<dbReference type="PROSITE" id="PS51900">
    <property type="entry name" value="CB"/>
    <property type="match status" value="1"/>
</dbReference>
<dbReference type="SUPFAM" id="SSF56349">
    <property type="entry name" value="DNA breaking-rejoining enzymes"/>
    <property type="match status" value="1"/>
</dbReference>
<evidence type="ECO:0000259" key="5">
    <source>
        <dbReference type="PROSITE" id="PS51898"/>
    </source>
</evidence>
<comment type="caution">
    <text evidence="7">The sequence shown here is derived from an EMBL/GenBank/DDBJ whole genome shotgun (WGS) entry which is preliminary data.</text>
</comment>
<evidence type="ECO:0000313" key="7">
    <source>
        <dbReference type="EMBL" id="PQO42291.1"/>
    </source>
</evidence>
<evidence type="ECO:0000256" key="4">
    <source>
        <dbReference type="PROSITE-ProRule" id="PRU01248"/>
    </source>
</evidence>
<dbReference type="InterPro" id="IPR050090">
    <property type="entry name" value="Tyrosine_recombinase_XerCD"/>
</dbReference>
<evidence type="ECO:0000313" key="8">
    <source>
        <dbReference type="Proteomes" id="UP000237819"/>
    </source>
</evidence>
<dbReference type="PANTHER" id="PTHR30349">
    <property type="entry name" value="PHAGE INTEGRASE-RELATED"/>
    <property type="match status" value="1"/>
</dbReference>
<evidence type="ECO:0000256" key="3">
    <source>
        <dbReference type="ARBA" id="ARBA00023172"/>
    </source>
</evidence>
<accession>A0A2S8GDG9</accession>
<dbReference type="AlphaFoldDB" id="A0A2S8GDG9"/>
<dbReference type="RefSeq" id="WP_105338872.1">
    <property type="nucleotide sequence ID" value="NZ_PUHZ01000025.1"/>
</dbReference>
<evidence type="ECO:0000256" key="2">
    <source>
        <dbReference type="ARBA" id="ARBA00023125"/>
    </source>
</evidence>
<dbReference type="InterPro" id="IPR013762">
    <property type="entry name" value="Integrase-like_cat_sf"/>
</dbReference>
<feature type="domain" description="Tyr recombinase" evidence="5">
    <location>
        <begin position="207"/>
        <end position="385"/>
    </location>
</feature>
<keyword evidence="1" id="KW-0229">DNA integration</keyword>
<dbReference type="OrthoDB" id="292546at2"/>
<dbReference type="InterPro" id="IPR002104">
    <property type="entry name" value="Integrase_catalytic"/>
</dbReference>
<gene>
    <name evidence="7" type="ORF">C5Y93_28535</name>
</gene>
<dbReference type="InterPro" id="IPR011010">
    <property type="entry name" value="DNA_brk_join_enz"/>
</dbReference>
<dbReference type="GO" id="GO:0006310">
    <property type="term" value="P:DNA recombination"/>
    <property type="evidence" value="ECO:0007669"/>
    <property type="project" value="UniProtKB-KW"/>
</dbReference>
<sequence>MKVWKKQTVVFMYKGKRVDRGMPGAKPEQLLSKRFYGTLKTASGKRKQVPLCENKRAAEEMLQRLQLEEDRQMALGIDHRAGELRKSIEEHITEFGDYMTAKDDTPRYVRQTLSRIRKIVRSLRVDTARDLEAGKVSDLLARWRSREKSPMSKQTTNHYSRAIKAFTRWLWVEQKAGTDSMISLRLVNAKTDRRLVRRALSANELSTLVKSITEKGRVESGRQWRQEPDDRIALYMLAAYTGLRVSEIASLTRESFDLERGSVIVQAAYSKRRRADRLPLHPSLTQLLSTWLPSKGERPFPSHAVLHHNAVHMLRRDLVDAGIQPKDASGSVVDFHALRHTFITSLAKAGVHPLKAKELARHSTITLTMDVYSHVDMEELRTALDAMPGIPSV</sequence>
<evidence type="ECO:0000259" key="6">
    <source>
        <dbReference type="PROSITE" id="PS51900"/>
    </source>
</evidence>
<organism evidence="7 8">
    <name type="scientific">Blastopirellula marina</name>
    <dbReference type="NCBI Taxonomy" id="124"/>
    <lineage>
        <taxon>Bacteria</taxon>
        <taxon>Pseudomonadati</taxon>
        <taxon>Planctomycetota</taxon>
        <taxon>Planctomycetia</taxon>
        <taxon>Pirellulales</taxon>
        <taxon>Pirellulaceae</taxon>
        <taxon>Blastopirellula</taxon>
    </lineage>
</organism>
<dbReference type="Pfam" id="PF00589">
    <property type="entry name" value="Phage_integrase"/>
    <property type="match status" value="1"/>
</dbReference>
<protein>
    <recommendedName>
        <fullName evidence="9">Integrase</fullName>
    </recommendedName>
</protein>
<dbReference type="PANTHER" id="PTHR30349:SF64">
    <property type="entry name" value="PROPHAGE INTEGRASE INTD-RELATED"/>
    <property type="match status" value="1"/>
</dbReference>
<name>A0A2S8GDG9_9BACT</name>
<dbReference type="GO" id="GO:0015074">
    <property type="term" value="P:DNA integration"/>
    <property type="evidence" value="ECO:0007669"/>
    <property type="project" value="UniProtKB-KW"/>
</dbReference>
<keyword evidence="2 4" id="KW-0238">DNA-binding</keyword>
<dbReference type="InterPro" id="IPR044068">
    <property type="entry name" value="CB"/>
</dbReference>
<feature type="domain" description="Core-binding (CB)" evidence="6">
    <location>
        <begin position="86"/>
        <end position="171"/>
    </location>
</feature>
<evidence type="ECO:0008006" key="9">
    <source>
        <dbReference type="Google" id="ProtNLM"/>
    </source>
</evidence>
<reference evidence="7 8" key="1">
    <citation type="submission" date="2018-02" db="EMBL/GenBank/DDBJ databases">
        <title>Comparative genomes isolates from brazilian mangrove.</title>
        <authorList>
            <person name="Araujo J.E."/>
            <person name="Taketani R.G."/>
            <person name="Silva M.C.P."/>
            <person name="Loureco M.V."/>
            <person name="Andreote F.D."/>
        </authorList>
    </citation>
    <scope>NUCLEOTIDE SEQUENCE [LARGE SCALE GENOMIC DNA]</scope>
    <source>
        <strain evidence="7 8">Nap-Phe MGV</strain>
    </source>
</reference>
<dbReference type="PROSITE" id="PS51898">
    <property type="entry name" value="TYR_RECOMBINASE"/>
    <property type="match status" value="1"/>
</dbReference>
<dbReference type="Gene3D" id="1.10.443.10">
    <property type="entry name" value="Intergrase catalytic core"/>
    <property type="match status" value="1"/>
</dbReference>
<dbReference type="GO" id="GO:0003677">
    <property type="term" value="F:DNA binding"/>
    <property type="evidence" value="ECO:0007669"/>
    <property type="project" value="UniProtKB-UniRule"/>
</dbReference>
<dbReference type="Proteomes" id="UP000237819">
    <property type="component" value="Unassembled WGS sequence"/>
</dbReference>